<reference evidence="4" key="1">
    <citation type="journal article" date="2023" name="BMC Genomics">
        <title>Chromosome-level genome assemblies of Cutaneotrichosporon spp. (Trichosporonales, Basidiomycota) reveal imbalanced evolution between nucleotide sequences and chromosome synteny.</title>
        <authorList>
            <person name="Kobayashi Y."/>
            <person name="Kayamori A."/>
            <person name="Aoki K."/>
            <person name="Shiwa Y."/>
            <person name="Matsutani M."/>
            <person name="Fujita N."/>
            <person name="Sugita T."/>
            <person name="Iwasaki W."/>
            <person name="Tanaka N."/>
            <person name="Takashima M."/>
        </authorList>
    </citation>
    <scope>NUCLEOTIDE SEQUENCE</scope>
    <source>
        <strain evidence="4">HIS016</strain>
    </source>
</reference>
<organism evidence="4 5">
    <name type="scientific">Cutaneotrichosporon spelunceum</name>
    <dbReference type="NCBI Taxonomy" id="1672016"/>
    <lineage>
        <taxon>Eukaryota</taxon>
        <taxon>Fungi</taxon>
        <taxon>Dikarya</taxon>
        <taxon>Basidiomycota</taxon>
        <taxon>Agaricomycotina</taxon>
        <taxon>Tremellomycetes</taxon>
        <taxon>Trichosporonales</taxon>
        <taxon>Trichosporonaceae</taxon>
        <taxon>Cutaneotrichosporon</taxon>
    </lineage>
</organism>
<dbReference type="GO" id="GO:0004077">
    <property type="term" value="F:biotin--[biotin carboxyl-carrier protein] ligase activity"/>
    <property type="evidence" value="ECO:0007669"/>
    <property type="project" value="InterPro"/>
</dbReference>
<dbReference type="PROSITE" id="PS51733">
    <property type="entry name" value="BPL_LPL_CATALYTIC"/>
    <property type="match status" value="1"/>
</dbReference>
<dbReference type="EMBL" id="BTCM01000002">
    <property type="protein sequence ID" value="GMK55012.1"/>
    <property type="molecule type" value="Genomic_DNA"/>
</dbReference>
<evidence type="ECO:0000313" key="4">
    <source>
        <dbReference type="EMBL" id="GMK55012.1"/>
    </source>
</evidence>
<name>A0AAD3YAM3_9TREE</name>
<dbReference type="AlphaFoldDB" id="A0AAD3YAM3"/>
<protein>
    <recommendedName>
        <fullName evidence="3">BPL/LPL catalytic domain-containing protein</fullName>
    </recommendedName>
</protein>
<gene>
    <name evidence="4" type="primary">BPL1</name>
    <name evidence="4" type="ORF">CspeluHIS016_0200680</name>
</gene>
<dbReference type="Gene3D" id="3.30.930.10">
    <property type="entry name" value="Bira Bifunctional Protein, Domain 2"/>
    <property type="match status" value="1"/>
</dbReference>
<evidence type="ECO:0000313" key="5">
    <source>
        <dbReference type="Proteomes" id="UP001222932"/>
    </source>
</evidence>
<dbReference type="CDD" id="cd03144">
    <property type="entry name" value="GATase1_ScBLP_like"/>
    <property type="match status" value="1"/>
</dbReference>
<dbReference type="PANTHER" id="PTHR12835:SF5">
    <property type="entry name" value="BIOTIN--PROTEIN LIGASE"/>
    <property type="match status" value="1"/>
</dbReference>
<comment type="similarity">
    <text evidence="1">Belongs to the biotin--protein ligase family.</text>
</comment>
<keyword evidence="2" id="KW-0436">Ligase</keyword>
<reference evidence="4" key="2">
    <citation type="submission" date="2023-06" db="EMBL/GenBank/DDBJ databases">
        <authorList>
            <person name="Kobayashi Y."/>
            <person name="Kayamori A."/>
            <person name="Aoki K."/>
            <person name="Shiwa Y."/>
            <person name="Fujita N."/>
            <person name="Sugita T."/>
            <person name="Iwasaki W."/>
            <person name="Tanaka N."/>
            <person name="Takashima M."/>
        </authorList>
    </citation>
    <scope>NUCLEOTIDE SEQUENCE</scope>
    <source>
        <strain evidence="4">HIS016</strain>
    </source>
</reference>
<dbReference type="InterPro" id="IPR019197">
    <property type="entry name" value="Biotin-prot_ligase_N"/>
</dbReference>
<dbReference type="CDD" id="cd16442">
    <property type="entry name" value="BPL"/>
    <property type="match status" value="1"/>
</dbReference>
<dbReference type="Pfam" id="PF09825">
    <property type="entry name" value="BPL_N"/>
    <property type="match status" value="1"/>
</dbReference>
<keyword evidence="5" id="KW-1185">Reference proteome</keyword>
<dbReference type="SUPFAM" id="SSF52317">
    <property type="entry name" value="Class I glutamine amidotransferase-like"/>
    <property type="match status" value="1"/>
</dbReference>
<proteinExistence type="inferred from homology"/>
<dbReference type="InterPro" id="IPR004143">
    <property type="entry name" value="BPL_LPL_catalytic"/>
</dbReference>
<dbReference type="GO" id="GO:0005737">
    <property type="term" value="C:cytoplasm"/>
    <property type="evidence" value="ECO:0007669"/>
    <property type="project" value="TreeGrafter"/>
</dbReference>
<evidence type="ECO:0000256" key="1">
    <source>
        <dbReference type="ARBA" id="ARBA00009934"/>
    </source>
</evidence>
<feature type="domain" description="BPL/LPL catalytic" evidence="3">
    <location>
        <begin position="419"/>
        <end position="627"/>
    </location>
</feature>
<dbReference type="InterPro" id="IPR029062">
    <property type="entry name" value="Class_I_gatase-like"/>
</dbReference>
<sequence length="715" mass="76946">MPGPGPTAHQVLVYSGPGVSPLSLSHTLLTLSLHLLPHYTVQPVSASLLSSEPWEEHCALLVIPGGRDLPYVEELSLKTKATTRIAEYVRDGGRYLGLCAGAYFASAEVRFDVGGVKEALFPGACVGPTHPGFDYGSEEGSKALSLIVRDKVLDFIYYNGGGHFVMPTPVPGVQVVARYAEPPSPGADIAGVQITKGQGKALLISVHPEYPLEDPPARGAISKLSEEPTDEAIEVAEKARFEWFADLLAGLGLHIPSRETEDSGEEEHLLLHPTHPSPVFAFSHPKLPQLAASVLDAKNIQAKLKPASDGFKTLRDGNDEIEVGSVDAVPDITAYLAKRRRTEPEYPPAIQELSIADSTPAVKAPDMHALTKTLLLPGNKEYNASWTPLFNFDTYWAELDAARKRSGRATGILREGPTGSRPVLGDLMLYGEAVTSTQTMLDRNPVLLAGLPSPLSFLASFQLSGRGRGSNAWLSPAGCLQWSMLLTLPASMVSKMVLIQYLTALAVAEAVDEDGQLGVRIKWPNDIYAQAEGVGGTEVGSGKKGLVKIGGILVNTNFINGQWRIVVGTGLNVLNALPTTSLSQLHDLLTERAARSGSSKALPPPPTMEGTLARIMNAFEAKWAQFVEAGSFEPFVAEYHARWLHSNQEVTLTTVTPHQRLRIVGITTDYGLMRCVPITSSSSIFGREVGNTEYVELQPDGNSFDLMAGMIKKKV</sequence>
<dbReference type="PANTHER" id="PTHR12835">
    <property type="entry name" value="BIOTIN PROTEIN LIGASE"/>
    <property type="match status" value="1"/>
</dbReference>
<dbReference type="InterPro" id="IPR004408">
    <property type="entry name" value="Biotin_CoA_COase_ligase"/>
</dbReference>
<evidence type="ECO:0000259" key="3">
    <source>
        <dbReference type="PROSITE" id="PS51733"/>
    </source>
</evidence>
<comment type="caution">
    <text evidence="4">The sequence shown here is derived from an EMBL/GenBank/DDBJ whole genome shotgun (WGS) entry which is preliminary data.</text>
</comment>
<dbReference type="InterPro" id="IPR045864">
    <property type="entry name" value="aa-tRNA-synth_II/BPL/LPL"/>
</dbReference>
<dbReference type="Pfam" id="PF03099">
    <property type="entry name" value="BPL_LplA_LipB"/>
    <property type="match status" value="1"/>
</dbReference>
<dbReference type="SUPFAM" id="SSF55681">
    <property type="entry name" value="Class II aaRS and biotin synthetases"/>
    <property type="match status" value="1"/>
</dbReference>
<dbReference type="Proteomes" id="UP001222932">
    <property type="component" value="Unassembled WGS sequence"/>
</dbReference>
<accession>A0AAD3YAM3</accession>
<evidence type="ECO:0000256" key="2">
    <source>
        <dbReference type="ARBA" id="ARBA00022598"/>
    </source>
</evidence>